<dbReference type="Gene3D" id="2.150.10.10">
    <property type="entry name" value="Serralysin-like metalloprotease, C-terminal"/>
    <property type="match status" value="2"/>
</dbReference>
<protein>
    <recommendedName>
        <fullName evidence="3">Peptidase S74 domain-containing protein</fullName>
    </recommendedName>
</protein>
<feature type="signal peptide" evidence="2">
    <location>
        <begin position="1"/>
        <end position="23"/>
    </location>
</feature>
<dbReference type="InterPro" id="IPR011049">
    <property type="entry name" value="Serralysin-like_metalloprot_C"/>
</dbReference>
<dbReference type="RefSeq" id="WP_190887794.1">
    <property type="nucleotide sequence ID" value="NZ_JACWZY010000011.1"/>
</dbReference>
<dbReference type="Proteomes" id="UP000598820">
    <property type="component" value="Unassembled WGS sequence"/>
</dbReference>
<sequence>MNTLLRYALLLSLLLAPCTTLLAQIGINSPTGVKPTNDFEVYTRGNFFVQQKYRYVTTDPNASINNLSCVSPSANLTALAGILKDPNGDANYTPGLSYSCIQTVYLGSIDSQTLAGGVIIGIELTVEEFGTDSDDRLLIHNSDNKSVIYPLSGSDWAGLKLIVTGTTARFSFITDNDANAGSGFRIKWRALIQENSDPNAFIVNAFGSGFSFDTYRSSFRAGMLNQSQTGEGFFTFAAGYQNEVSGASSAALGHQNDVDGTSSVALGRDNFVNNSAFAAITAGRSNTAIDDYSLSMGDNNRAAGDASLALGRQNSTSAVGASSIGLQNRALGEAALALGESNTAISANGVAIGLSNISQGISAVTIGESSSALGQRSVAMGYKASTNNFAGAFILGDNSTTTITSTTANQYTARFTGGFRMVTAVNGSGVPTAGVSLTAGGTSWATLSDSTRKELFLPIDGPDLLRKISGMKLTMWNYKGQRGIRHYGPMAQEFFSLFGRDTYGTVGSDKLITTQDIEGLTLTAVQALARENEQLKAEIKALKTERSTQANRIAQSEKRLDALESILLAKRQRSAYRVAR</sequence>
<dbReference type="InterPro" id="IPR008640">
    <property type="entry name" value="Adhesin_Head_dom"/>
</dbReference>
<organism evidence="4 5">
    <name type="scientific">Spirosoma profusum</name>
    <dbReference type="NCBI Taxonomy" id="2771354"/>
    <lineage>
        <taxon>Bacteria</taxon>
        <taxon>Pseudomonadati</taxon>
        <taxon>Bacteroidota</taxon>
        <taxon>Cytophagia</taxon>
        <taxon>Cytophagales</taxon>
        <taxon>Cytophagaceae</taxon>
        <taxon>Spirosoma</taxon>
    </lineage>
</organism>
<feature type="domain" description="Peptidase S74" evidence="3">
    <location>
        <begin position="448"/>
        <end position="539"/>
    </location>
</feature>
<proteinExistence type="predicted"/>
<evidence type="ECO:0000259" key="3">
    <source>
        <dbReference type="PROSITE" id="PS51688"/>
    </source>
</evidence>
<keyword evidence="1" id="KW-0175">Coiled coil</keyword>
<dbReference type="GO" id="GO:0019867">
    <property type="term" value="C:outer membrane"/>
    <property type="evidence" value="ECO:0007669"/>
    <property type="project" value="InterPro"/>
</dbReference>
<keyword evidence="2" id="KW-0732">Signal</keyword>
<feature type="chain" id="PRO_5037003534" description="Peptidase S74 domain-containing protein" evidence="2">
    <location>
        <begin position="24"/>
        <end position="580"/>
    </location>
</feature>
<feature type="coiled-coil region" evidence="1">
    <location>
        <begin position="525"/>
        <end position="573"/>
    </location>
</feature>
<dbReference type="CDD" id="cd12820">
    <property type="entry name" value="LbR_YadA-like"/>
    <property type="match status" value="1"/>
</dbReference>
<dbReference type="AlphaFoldDB" id="A0A926Y1M9"/>
<name>A0A926Y1M9_9BACT</name>
<evidence type="ECO:0000313" key="5">
    <source>
        <dbReference type="Proteomes" id="UP000598820"/>
    </source>
</evidence>
<gene>
    <name evidence="4" type="ORF">IC229_14940</name>
</gene>
<reference evidence="4" key="1">
    <citation type="submission" date="2020-09" db="EMBL/GenBank/DDBJ databases">
        <authorList>
            <person name="Kim M.K."/>
        </authorList>
    </citation>
    <scope>NUCLEOTIDE SEQUENCE</scope>
    <source>
        <strain evidence="4">BT702</strain>
    </source>
</reference>
<dbReference type="PROSITE" id="PS51688">
    <property type="entry name" value="ICA"/>
    <property type="match status" value="1"/>
</dbReference>
<keyword evidence="5" id="KW-1185">Reference proteome</keyword>
<evidence type="ECO:0000256" key="2">
    <source>
        <dbReference type="SAM" id="SignalP"/>
    </source>
</evidence>
<dbReference type="Pfam" id="PF05658">
    <property type="entry name" value="YadA_head"/>
    <property type="match status" value="3"/>
</dbReference>
<dbReference type="EMBL" id="JACWZY010000011">
    <property type="protein sequence ID" value="MBD2701943.1"/>
    <property type="molecule type" value="Genomic_DNA"/>
</dbReference>
<dbReference type="SUPFAM" id="SSF101967">
    <property type="entry name" value="Adhesin YadA, collagen-binding domain"/>
    <property type="match status" value="2"/>
</dbReference>
<dbReference type="InterPro" id="IPR030392">
    <property type="entry name" value="S74_ICA"/>
</dbReference>
<accession>A0A926Y1M9</accession>
<dbReference type="Pfam" id="PF13884">
    <property type="entry name" value="Peptidase_S74"/>
    <property type="match status" value="1"/>
</dbReference>
<comment type="caution">
    <text evidence="4">The sequence shown here is derived from an EMBL/GenBank/DDBJ whole genome shotgun (WGS) entry which is preliminary data.</text>
</comment>
<evidence type="ECO:0000313" key="4">
    <source>
        <dbReference type="EMBL" id="MBD2701943.1"/>
    </source>
</evidence>
<evidence type="ECO:0000256" key="1">
    <source>
        <dbReference type="SAM" id="Coils"/>
    </source>
</evidence>